<dbReference type="GO" id="GO:0007131">
    <property type="term" value="P:reciprocal meiotic recombination"/>
    <property type="evidence" value="ECO:0007669"/>
    <property type="project" value="InterPro"/>
</dbReference>
<dbReference type="EMBL" id="JABWDY010023256">
    <property type="protein sequence ID" value="KAF5191074.1"/>
    <property type="molecule type" value="Genomic_DNA"/>
</dbReference>
<evidence type="ECO:0000256" key="1">
    <source>
        <dbReference type="SAM" id="MobiDB-lite"/>
    </source>
</evidence>
<reference evidence="3 4" key="1">
    <citation type="submission" date="2020-06" db="EMBL/GenBank/DDBJ databases">
        <title>Transcriptomic and genomic resources for Thalictrum thalictroides and T. hernandezii: Facilitating candidate gene discovery in an emerging model plant lineage.</title>
        <authorList>
            <person name="Arias T."/>
            <person name="Riano-Pachon D.M."/>
            <person name="Di Stilio V.S."/>
        </authorList>
    </citation>
    <scope>NUCLEOTIDE SEQUENCE [LARGE SCALE GENOMIC DNA]</scope>
    <source>
        <strain evidence="4">cv. WT478/WT964</strain>
        <tissue evidence="3">Leaves</tissue>
    </source>
</reference>
<dbReference type="PANTHER" id="PTHR46740:SF2">
    <property type="entry name" value="PROTEIN DYAD"/>
    <property type="match status" value="1"/>
</dbReference>
<name>A0A7J6W128_THATH</name>
<keyword evidence="4" id="KW-1185">Reference proteome</keyword>
<dbReference type="Pfam" id="PF25874">
    <property type="entry name" value="WHD_plant_repro"/>
    <property type="match status" value="1"/>
</dbReference>
<feature type="non-terminal residue" evidence="3">
    <location>
        <position position="1"/>
    </location>
</feature>
<protein>
    <submittedName>
        <fullName evidence="3">Dyad-like protein</fullName>
    </submittedName>
</protein>
<gene>
    <name evidence="3" type="ORF">FRX31_019339</name>
</gene>
<evidence type="ECO:0000313" key="4">
    <source>
        <dbReference type="Proteomes" id="UP000554482"/>
    </source>
</evidence>
<evidence type="ECO:0000313" key="3">
    <source>
        <dbReference type="EMBL" id="KAF5191074.1"/>
    </source>
</evidence>
<dbReference type="Proteomes" id="UP000554482">
    <property type="component" value="Unassembled WGS sequence"/>
</dbReference>
<dbReference type="GO" id="GO:0051177">
    <property type="term" value="P:meiotic sister chromatid cohesion"/>
    <property type="evidence" value="ECO:0007669"/>
    <property type="project" value="InterPro"/>
</dbReference>
<dbReference type="InterPro" id="IPR044221">
    <property type="entry name" value="DYAD/AMEIOTIC1"/>
</dbReference>
<accession>A0A7J6W128</accession>
<dbReference type="PANTHER" id="PTHR46740">
    <property type="entry name" value="PROTEIN DYAD"/>
    <property type="match status" value="1"/>
</dbReference>
<proteinExistence type="predicted"/>
<evidence type="ECO:0000259" key="2">
    <source>
        <dbReference type="Pfam" id="PF25874"/>
    </source>
</evidence>
<sequence>MFFFSTSAIDLPVYCGIAEKATFQANQKGLQTKVSYSIMKTNICNCKQGYVAVSEFKCFKRRNSRFEESQKPSLVDELEVGSLYEINHKLLPPESPTQLKSIRVALVTEKNELNITLRFPSMLSLRVFFSGWISQPQVVNLPENRYPNADEEFVIGAKLAKEILYRYVSYDEFDEQRRLHCFWVVPSKISELSTMILEGGNANYYGCSLNWGVRRKIRFMTRHNIGSKTPRVAASSSSLVKEADIQKEVTTVEETKMVPKKRKRKDMKKSQVAIREEKKKPIASSQWSRDSYKNAEEKLLEIMKKNGAVAGRPMLRYTLRLEAKKHIGDTGLLDLLLQHMAGKIAPNGEDRFQRRHNADGAMEYWLESADLVNVRKEAGVNDPFWIPPPGWKLLKEEMTSIKKNVQEILLWKKDQDNGDKAIVPCTKSSSDNSNLESDNKLISSQEGYESLMKRMAEIEQELLQISHSLKGFQNAKRSSDGKGAELEQASNNTTMEISEVEKDKTVAMHEEETKAEDRADKRERLRSVFQICKLLVTFLWRTNNSSSNV</sequence>
<dbReference type="InterPro" id="IPR059080">
    <property type="entry name" value="WHD_PTC1"/>
</dbReference>
<dbReference type="AlphaFoldDB" id="A0A7J6W128"/>
<dbReference type="OrthoDB" id="515863at2759"/>
<feature type="region of interest" description="Disordered" evidence="1">
    <location>
        <begin position="260"/>
        <end position="288"/>
    </location>
</feature>
<comment type="caution">
    <text evidence="3">The sequence shown here is derived from an EMBL/GenBank/DDBJ whole genome shotgun (WGS) entry which is preliminary data.</text>
</comment>
<feature type="domain" description="PTC1-like winged helix-turn-helix" evidence="2">
    <location>
        <begin position="286"/>
        <end position="368"/>
    </location>
</feature>
<organism evidence="3 4">
    <name type="scientific">Thalictrum thalictroides</name>
    <name type="common">Rue-anemone</name>
    <name type="synonym">Anemone thalictroides</name>
    <dbReference type="NCBI Taxonomy" id="46969"/>
    <lineage>
        <taxon>Eukaryota</taxon>
        <taxon>Viridiplantae</taxon>
        <taxon>Streptophyta</taxon>
        <taxon>Embryophyta</taxon>
        <taxon>Tracheophyta</taxon>
        <taxon>Spermatophyta</taxon>
        <taxon>Magnoliopsida</taxon>
        <taxon>Ranunculales</taxon>
        <taxon>Ranunculaceae</taxon>
        <taxon>Thalictroideae</taxon>
        <taxon>Thalictrum</taxon>
    </lineage>
</organism>